<dbReference type="InterPro" id="IPR053176">
    <property type="entry name" value="T6SS_TssE1-like"/>
</dbReference>
<dbReference type="RefSeq" id="WP_187724689.1">
    <property type="nucleotide sequence ID" value="NZ_CP060783.1"/>
</dbReference>
<dbReference type="InterPro" id="IPR017737">
    <property type="entry name" value="TssE1-like"/>
</dbReference>
<evidence type="ECO:0000313" key="3">
    <source>
        <dbReference type="Proteomes" id="UP000516028"/>
    </source>
</evidence>
<dbReference type="SUPFAM" id="SSF160719">
    <property type="entry name" value="gpW/gp25-like"/>
    <property type="match status" value="1"/>
</dbReference>
<organism evidence="2 3">
    <name type="scientific">Diaphorobacter aerolatus</name>
    <dbReference type="NCBI Taxonomy" id="1288495"/>
    <lineage>
        <taxon>Bacteria</taxon>
        <taxon>Pseudomonadati</taxon>
        <taxon>Pseudomonadota</taxon>
        <taxon>Betaproteobacteria</taxon>
        <taxon>Burkholderiales</taxon>
        <taxon>Comamonadaceae</taxon>
        <taxon>Diaphorobacter</taxon>
    </lineage>
</organism>
<dbReference type="Proteomes" id="UP000516028">
    <property type="component" value="Chromosome"/>
</dbReference>
<dbReference type="PANTHER" id="PTHR38595:SF1">
    <property type="entry name" value="TYPE VI SECRETION SYSTEM COMPONENT TSSE1"/>
    <property type="match status" value="1"/>
</dbReference>
<dbReference type="EMBL" id="CP060783">
    <property type="protein sequence ID" value="QNP49097.1"/>
    <property type="molecule type" value="Genomic_DNA"/>
</dbReference>
<dbReference type="KEGG" id="daer:H9K75_02815"/>
<reference evidence="2 3" key="1">
    <citation type="submission" date="2020-08" db="EMBL/GenBank/DDBJ databases">
        <title>Genome sequence of Diaphorobacter aerolatus KACC 16536T.</title>
        <authorList>
            <person name="Hyun D.-W."/>
            <person name="Bae J.-W."/>
        </authorList>
    </citation>
    <scope>NUCLEOTIDE SEQUENCE [LARGE SCALE GENOMIC DNA]</scope>
    <source>
        <strain evidence="2 3">KACC 16536</strain>
    </source>
</reference>
<evidence type="ECO:0000313" key="2">
    <source>
        <dbReference type="EMBL" id="QNP49097.1"/>
    </source>
</evidence>
<dbReference type="PANTHER" id="PTHR38595">
    <property type="entry name" value="CYTOPLASMIC PROTEIN-RELATED"/>
    <property type="match status" value="1"/>
</dbReference>
<sequence>MDQADGFKTPSYGTADRLLPTLLDRLTDNAPQRDKDAVSERTVTRKQLRQIILRDLSWLLNATNAEAELALADFPDARSSTLNFGLPAFSGKRVSDVKLSDLEKAIEGAIQRFEPRVMPQTLTVNANVASDDEAAHNMVVFEIRGQIWAHPYPIEMLLKSSIDLETGSVTLLDQMGDN</sequence>
<name>A0A7H0GLD1_9BURK</name>
<keyword evidence="3" id="KW-1185">Reference proteome</keyword>
<proteinExistence type="predicted"/>
<dbReference type="NCBIfam" id="TIGR03357">
    <property type="entry name" value="VI_zyme"/>
    <property type="match status" value="1"/>
</dbReference>
<gene>
    <name evidence="2" type="primary">tssE</name>
    <name evidence="2" type="ORF">H9K75_02815</name>
</gene>
<protein>
    <submittedName>
        <fullName evidence="2">Type VI secretion system baseplate subunit TssE</fullName>
    </submittedName>
</protein>
<dbReference type="InterPro" id="IPR007048">
    <property type="entry name" value="IraD/Gp25-like"/>
</dbReference>
<evidence type="ECO:0000259" key="1">
    <source>
        <dbReference type="Pfam" id="PF04965"/>
    </source>
</evidence>
<dbReference type="Pfam" id="PF04965">
    <property type="entry name" value="GPW_gp25"/>
    <property type="match status" value="1"/>
</dbReference>
<feature type="domain" description="IraD/Gp25-like" evidence="1">
    <location>
        <begin position="47"/>
        <end position="151"/>
    </location>
</feature>
<accession>A0A7H0GLD1</accession>
<dbReference type="AlphaFoldDB" id="A0A7H0GLD1"/>